<dbReference type="EMBL" id="BAAABM010000009">
    <property type="protein sequence ID" value="GAA0326646.1"/>
    <property type="molecule type" value="Genomic_DNA"/>
</dbReference>
<sequence>MGEETVTGLVVRHLRELRGALDQAGFETTLDHPHGATPYLRATNRHAPVMSETIRCEHHIVDGDAYWFFYSWGQPICPAADKVLAAREISRVIGNRAARLRTDP</sequence>
<comment type="caution">
    <text evidence="1">The sequence shown here is derived from an EMBL/GenBank/DDBJ whole genome shotgun (WGS) entry which is preliminary data.</text>
</comment>
<dbReference type="Proteomes" id="UP001501822">
    <property type="component" value="Unassembled WGS sequence"/>
</dbReference>
<reference evidence="1 2" key="1">
    <citation type="journal article" date="2019" name="Int. J. Syst. Evol. Microbiol.">
        <title>The Global Catalogue of Microorganisms (GCM) 10K type strain sequencing project: providing services to taxonomists for standard genome sequencing and annotation.</title>
        <authorList>
            <consortium name="The Broad Institute Genomics Platform"/>
            <consortium name="The Broad Institute Genome Sequencing Center for Infectious Disease"/>
            <person name="Wu L."/>
            <person name="Ma J."/>
        </authorList>
    </citation>
    <scope>NUCLEOTIDE SEQUENCE [LARGE SCALE GENOMIC DNA]</scope>
    <source>
        <strain evidence="1 2">JCM 3146</strain>
    </source>
</reference>
<proteinExistence type="predicted"/>
<keyword evidence="2" id="KW-1185">Reference proteome</keyword>
<evidence type="ECO:0000313" key="1">
    <source>
        <dbReference type="EMBL" id="GAA0326646.1"/>
    </source>
</evidence>
<accession>A0ABN0W6E6</accession>
<name>A0ABN0W6E6_9ACTN</name>
<protein>
    <submittedName>
        <fullName evidence="1">Uncharacterized protein</fullName>
    </submittedName>
</protein>
<organism evidence="1 2">
    <name type="scientific">Actinoallomurus spadix</name>
    <dbReference type="NCBI Taxonomy" id="79912"/>
    <lineage>
        <taxon>Bacteria</taxon>
        <taxon>Bacillati</taxon>
        <taxon>Actinomycetota</taxon>
        <taxon>Actinomycetes</taxon>
        <taxon>Streptosporangiales</taxon>
        <taxon>Thermomonosporaceae</taxon>
        <taxon>Actinoallomurus</taxon>
    </lineage>
</organism>
<evidence type="ECO:0000313" key="2">
    <source>
        <dbReference type="Proteomes" id="UP001501822"/>
    </source>
</evidence>
<dbReference type="RefSeq" id="WP_252800597.1">
    <property type="nucleotide sequence ID" value="NZ_BAAABM010000009.1"/>
</dbReference>
<gene>
    <name evidence="1" type="ORF">GCM10010151_15780</name>
</gene>